<name>B8GTC9_THISH</name>
<dbReference type="STRING" id="396588.Tgr7_0085"/>
<reference evidence="2 3" key="1">
    <citation type="journal article" date="2011" name="Stand. Genomic Sci.">
        <title>Complete genome sequence of 'Thioalkalivibrio sulfidophilus' HL-EbGr7.</title>
        <authorList>
            <person name="Muyzer G."/>
            <person name="Sorokin D.Y."/>
            <person name="Mavromatis K."/>
            <person name="Lapidus A."/>
            <person name="Clum A."/>
            <person name="Ivanova N."/>
            <person name="Pati A."/>
            <person name="d'Haeseleer P."/>
            <person name="Woyke T."/>
            <person name="Kyrpides N.C."/>
        </authorList>
    </citation>
    <scope>NUCLEOTIDE SEQUENCE [LARGE SCALE GENOMIC DNA]</scope>
    <source>
        <strain evidence="2 3">HL-EbGR7</strain>
    </source>
</reference>
<dbReference type="HOGENOM" id="CLU_145353_0_1_6"/>
<feature type="chain" id="PRO_5002873289" description="DUF2782 domain-containing protein" evidence="1">
    <location>
        <begin position="20"/>
        <end position="107"/>
    </location>
</feature>
<evidence type="ECO:0000256" key="1">
    <source>
        <dbReference type="SAM" id="SignalP"/>
    </source>
</evidence>
<feature type="signal peptide" evidence="1">
    <location>
        <begin position="1"/>
        <end position="19"/>
    </location>
</feature>
<organism evidence="2 3">
    <name type="scientific">Thioalkalivibrio sulfidiphilus (strain HL-EbGR7)</name>
    <dbReference type="NCBI Taxonomy" id="396588"/>
    <lineage>
        <taxon>Bacteria</taxon>
        <taxon>Pseudomonadati</taxon>
        <taxon>Pseudomonadota</taxon>
        <taxon>Gammaproteobacteria</taxon>
        <taxon>Chromatiales</taxon>
        <taxon>Ectothiorhodospiraceae</taxon>
        <taxon>Thioalkalivibrio</taxon>
    </lineage>
</organism>
<evidence type="ECO:0000313" key="3">
    <source>
        <dbReference type="Proteomes" id="UP000002383"/>
    </source>
</evidence>
<dbReference type="InterPro" id="IPR021357">
    <property type="entry name" value="DUF2782"/>
</dbReference>
<sequence precursor="true">MMKTSLLAAALLIPGLAFAEVPPPPPLLDDSEAVTREIMEPQVTIIRRDGEIIEEYRLHGQLYMVRITPTSGPPYYLVDTDGDGNLDSRAHELDPGLMIPAWTIFRW</sequence>
<accession>B8GTC9</accession>
<dbReference type="OrthoDB" id="5296182at2"/>
<protein>
    <recommendedName>
        <fullName evidence="4">DUF2782 domain-containing protein</fullName>
    </recommendedName>
</protein>
<dbReference type="eggNOG" id="ENOG5032ZXK">
    <property type="taxonomic scope" value="Bacteria"/>
</dbReference>
<dbReference type="KEGG" id="tgr:Tgr7_0085"/>
<dbReference type="RefSeq" id="WP_012636678.1">
    <property type="nucleotide sequence ID" value="NC_011901.1"/>
</dbReference>
<dbReference type="Gene3D" id="2.20.130.30">
    <property type="entry name" value="Protein of unknown function DUF2782"/>
    <property type="match status" value="1"/>
</dbReference>
<keyword evidence="1" id="KW-0732">Signal</keyword>
<gene>
    <name evidence="2" type="ordered locus">Tgr7_0085</name>
</gene>
<evidence type="ECO:0000313" key="2">
    <source>
        <dbReference type="EMBL" id="ACL71189.1"/>
    </source>
</evidence>
<dbReference type="EMBL" id="CP001339">
    <property type="protein sequence ID" value="ACL71189.1"/>
    <property type="molecule type" value="Genomic_DNA"/>
</dbReference>
<keyword evidence="3" id="KW-1185">Reference proteome</keyword>
<dbReference type="Proteomes" id="UP000002383">
    <property type="component" value="Chromosome"/>
</dbReference>
<dbReference type="AlphaFoldDB" id="B8GTC9"/>
<dbReference type="Pfam" id="PF11191">
    <property type="entry name" value="DUF2782"/>
    <property type="match status" value="1"/>
</dbReference>
<evidence type="ECO:0008006" key="4">
    <source>
        <dbReference type="Google" id="ProtNLM"/>
    </source>
</evidence>
<proteinExistence type="predicted"/>